<reference evidence="1" key="1">
    <citation type="journal article" date="2020" name="bioRxiv">
        <title>Whole genome comparisons of ergot fungi reveals the divergence and evolution of species within the genus Claviceps are the result of varying mechanisms driving genome evolution and host range expansion.</title>
        <authorList>
            <person name="Wyka S.A."/>
            <person name="Mondo S.J."/>
            <person name="Liu M."/>
            <person name="Dettman J."/>
            <person name="Nalam V."/>
            <person name="Broders K.D."/>
        </authorList>
    </citation>
    <scope>NUCLEOTIDE SEQUENCE</scope>
    <source>
        <strain evidence="1">CCC 1102</strain>
    </source>
</reference>
<dbReference type="OrthoDB" id="5340163at2759"/>
<accession>A0A9P7SUI4</accession>
<organism evidence="1 2">
    <name type="scientific">Claviceps arundinis</name>
    <dbReference type="NCBI Taxonomy" id="1623583"/>
    <lineage>
        <taxon>Eukaryota</taxon>
        <taxon>Fungi</taxon>
        <taxon>Dikarya</taxon>
        <taxon>Ascomycota</taxon>
        <taxon>Pezizomycotina</taxon>
        <taxon>Sordariomycetes</taxon>
        <taxon>Hypocreomycetidae</taxon>
        <taxon>Hypocreales</taxon>
        <taxon>Clavicipitaceae</taxon>
        <taxon>Claviceps</taxon>
    </lineage>
</organism>
<protein>
    <recommendedName>
        <fullName evidence="3">DUF4238 domain-containing protein</fullName>
    </recommendedName>
</protein>
<dbReference type="Pfam" id="PF14022">
    <property type="entry name" value="DUF4238"/>
    <property type="match status" value="1"/>
</dbReference>
<evidence type="ECO:0000313" key="2">
    <source>
        <dbReference type="Proteomes" id="UP000784919"/>
    </source>
</evidence>
<evidence type="ECO:0008006" key="3">
    <source>
        <dbReference type="Google" id="ProtNLM"/>
    </source>
</evidence>
<name>A0A9P7SUI4_9HYPO</name>
<sequence>MERHTAVPKQYFVPRFLLENFSHPFRPQGKGEAARLTCQTAQTQNASSRSNGKKLRRGESVVNHIDMSTEVAFATEKPVGSIFGRFNMYQKAGISNKEQTRIEHKFNRFESDASAIFRRMLTALTANSRGLWLTREERNQVRKFMFVMKYRGPTSFGRYCHATMETYSAEDKEQLAMYMREKSFSRPIDVWMDNLEKLIDVKIDAEMDWIQQLPTRMYPADAYWAITHIQCSYMTLCTPSARDAEFIVTDNCYSIAEGPHEVPMDAKSGKRAVQKWTSLHEFGPISPRLLIVLRSTLFPSPQEDGADADVKETRKLSQSCQEAMFGPLSETLLADLPVSKASNNYSEVVDGVLRAIPGAAGAPSRGHSFFFDFFQLENAHVDRINGVFLNNASSCNSLVFHTEAAFRRSLEWYMADCEYFPKYVAGTTPAAAFSTAPSDRLQHRACLRKLGGLLTQLGSEKRFFHEVVLPTIFTQADERESLLEALQRDLPSLLRHIPDADDASPFMQVYRILGGSKETLQEDLIQSARMLKLRIKIDVWSRGVDENLRHSNREYLIEQYLMLPRRRFWLYLKRCRLSEDMEHHKEGQHPVNLHTSVLDAPEDIIARAWRVTKPGSLNHLMYWAAGKSLLKSRPPDFDPWARIKSLGHRGIQHLAMVQAFAFCRILKIEQFCSVIAPGARLAARWQDFGSLLAVFTTDQMTEMAIRSAVEPVFKSLLSGDLEEGLLNALAEVFFKLLCPLVPEMRA</sequence>
<dbReference type="Proteomes" id="UP000784919">
    <property type="component" value="Unassembled WGS sequence"/>
</dbReference>
<dbReference type="AlphaFoldDB" id="A0A9P7SUI4"/>
<evidence type="ECO:0000313" key="1">
    <source>
        <dbReference type="EMBL" id="KAG5977322.1"/>
    </source>
</evidence>
<dbReference type="EMBL" id="SRPS01000009">
    <property type="protein sequence ID" value="KAG5977322.1"/>
    <property type="molecule type" value="Genomic_DNA"/>
</dbReference>
<comment type="caution">
    <text evidence="1">The sequence shown here is derived from an EMBL/GenBank/DDBJ whole genome shotgun (WGS) entry which is preliminary data.</text>
</comment>
<proteinExistence type="predicted"/>
<gene>
    <name evidence="1" type="ORF">E4U56_008147</name>
</gene>
<dbReference type="InterPro" id="IPR025332">
    <property type="entry name" value="DUF4238"/>
</dbReference>